<comment type="caution">
    <text evidence="5">The sequence shown here is derived from an EMBL/GenBank/DDBJ whole genome shotgun (WGS) entry which is preliminary data.</text>
</comment>
<dbReference type="GO" id="GO:0000976">
    <property type="term" value="F:transcription cis-regulatory region binding"/>
    <property type="evidence" value="ECO:0007669"/>
    <property type="project" value="TreeGrafter"/>
</dbReference>
<dbReference type="PROSITE" id="PS01124">
    <property type="entry name" value="HTH_ARAC_FAMILY_2"/>
    <property type="match status" value="1"/>
</dbReference>
<evidence type="ECO:0000313" key="6">
    <source>
        <dbReference type="Proteomes" id="UP000031586"/>
    </source>
</evidence>
<evidence type="ECO:0000313" key="5">
    <source>
        <dbReference type="EMBL" id="KIF50556.1"/>
    </source>
</evidence>
<dbReference type="InterPro" id="IPR020449">
    <property type="entry name" value="Tscrpt_reg_AraC-type_HTH"/>
</dbReference>
<name>A0A0C1ZCA0_9VIBR</name>
<dbReference type="SMART" id="SM00342">
    <property type="entry name" value="HTH_ARAC"/>
    <property type="match status" value="1"/>
</dbReference>
<dbReference type="SUPFAM" id="SSF46689">
    <property type="entry name" value="Homeodomain-like"/>
    <property type="match status" value="1"/>
</dbReference>
<dbReference type="InterPro" id="IPR032687">
    <property type="entry name" value="AraC-type_N"/>
</dbReference>
<dbReference type="Gene3D" id="1.10.10.60">
    <property type="entry name" value="Homeodomain-like"/>
    <property type="match status" value="1"/>
</dbReference>
<evidence type="ECO:0000259" key="4">
    <source>
        <dbReference type="PROSITE" id="PS01124"/>
    </source>
</evidence>
<feature type="domain" description="HTH araC/xylS-type" evidence="4">
    <location>
        <begin position="233"/>
        <end position="330"/>
    </location>
</feature>
<dbReference type="RefSeq" id="WP_027726541.1">
    <property type="nucleotide sequence ID" value="NZ_BAOH01000003.1"/>
</dbReference>
<dbReference type="PANTHER" id="PTHR47894">
    <property type="entry name" value="HTH-TYPE TRANSCRIPTIONAL REGULATOR GADX"/>
    <property type="match status" value="1"/>
</dbReference>
<dbReference type="GO" id="GO:0003700">
    <property type="term" value="F:DNA-binding transcription factor activity"/>
    <property type="evidence" value="ECO:0007669"/>
    <property type="project" value="InterPro"/>
</dbReference>
<accession>A0A0C1ZCA0</accession>
<dbReference type="AlphaFoldDB" id="A0A0C1ZCA0"/>
<evidence type="ECO:0000256" key="3">
    <source>
        <dbReference type="ARBA" id="ARBA00023163"/>
    </source>
</evidence>
<dbReference type="Pfam" id="PF12625">
    <property type="entry name" value="Arabinose_bd"/>
    <property type="match status" value="1"/>
</dbReference>
<evidence type="ECO:0000256" key="1">
    <source>
        <dbReference type="ARBA" id="ARBA00023015"/>
    </source>
</evidence>
<evidence type="ECO:0000256" key="2">
    <source>
        <dbReference type="ARBA" id="ARBA00023125"/>
    </source>
</evidence>
<sequence length="333" mass="38163">MRTVRFIRAMGILNMNNLALSKYNLSSDELGIPASVFHNPMGLIPLRAVSEWYRRVEERSNDPDVILNLSRDIELQKLGPVGRWLFSGNDLASTIRRVNYGTSNLQSGAFFAGEQSGKIIKWTYHNPFIETSVKVHDSIRCAIFMIKILREFLGEDYQPLRVMISGSRKNSAIYKEYFGCEVEWSQPKTEIWINGDDRLASRQVNHREDNRLAMSFSDLDDLLNMPDPEDELKVIYEVVNYSSHYGLPTLERVSTLLGLSEQQFQRRLHKLGLNFSTVSGYVLSNVAAELLSKQNSIDDIALRLGYTNVASFNRMFKKHRGLTPKQYAARLEK</sequence>
<keyword evidence="1" id="KW-0805">Transcription regulation</keyword>
<dbReference type="EMBL" id="JPRD01000049">
    <property type="protein sequence ID" value="KIF50556.1"/>
    <property type="molecule type" value="Genomic_DNA"/>
</dbReference>
<gene>
    <name evidence="5" type="ORF">H735_23630</name>
</gene>
<dbReference type="InterPro" id="IPR009057">
    <property type="entry name" value="Homeodomain-like_sf"/>
</dbReference>
<dbReference type="PANTHER" id="PTHR47894:SF4">
    <property type="entry name" value="HTH-TYPE TRANSCRIPTIONAL REGULATOR GADX"/>
    <property type="match status" value="1"/>
</dbReference>
<keyword evidence="2" id="KW-0238">DNA-binding</keyword>
<keyword evidence="3" id="KW-0804">Transcription</keyword>
<organism evidence="5 6">
    <name type="scientific">Vibrio owensii CAIM 1854 = LMG 25443</name>
    <dbReference type="NCBI Taxonomy" id="1229493"/>
    <lineage>
        <taxon>Bacteria</taxon>
        <taxon>Pseudomonadati</taxon>
        <taxon>Pseudomonadota</taxon>
        <taxon>Gammaproteobacteria</taxon>
        <taxon>Vibrionales</taxon>
        <taxon>Vibrionaceae</taxon>
        <taxon>Vibrio</taxon>
    </lineage>
</organism>
<dbReference type="PRINTS" id="PR00032">
    <property type="entry name" value="HTHARAC"/>
</dbReference>
<proteinExistence type="predicted"/>
<dbReference type="GO" id="GO:0005829">
    <property type="term" value="C:cytosol"/>
    <property type="evidence" value="ECO:0007669"/>
    <property type="project" value="TreeGrafter"/>
</dbReference>
<dbReference type="InterPro" id="IPR018060">
    <property type="entry name" value="HTH_AraC"/>
</dbReference>
<dbReference type="Proteomes" id="UP000031586">
    <property type="component" value="Unassembled WGS sequence"/>
</dbReference>
<reference evidence="5 6" key="1">
    <citation type="submission" date="2014-07" db="EMBL/GenBank/DDBJ databases">
        <title>Unique and conserved regions in Vibrio harveyi and related species in comparison with the shrimp pathogen Vibrio harveyi CAIM 1792.</title>
        <authorList>
            <person name="Espinoza-Valles I."/>
            <person name="Vora G."/>
            <person name="Leekitcharoenphon P."/>
            <person name="Ussery D."/>
            <person name="Hoj L."/>
            <person name="Gomez-Gil B."/>
        </authorList>
    </citation>
    <scope>NUCLEOTIDE SEQUENCE [LARGE SCALE GENOMIC DNA]</scope>
    <source>
        <strain evidence="6">CAIM 1854 / LMG 25443</strain>
    </source>
</reference>
<protein>
    <submittedName>
        <fullName evidence="5">AraC family transcriptional regulator</fullName>
    </submittedName>
</protein>
<dbReference type="Pfam" id="PF12833">
    <property type="entry name" value="HTH_18"/>
    <property type="match status" value="1"/>
</dbReference>
<dbReference type="PATRIC" id="fig|1229493.5.peg.4130"/>